<evidence type="ECO:0000256" key="6">
    <source>
        <dbReference type="ARBA" id="ARBA00023136"/>
    </source>
</evidence>
<feature type="compositionally biased region" description="Polar residues" evidence="7">
    <location>
        <begin position="465"/>
        <end position="476"/>
    </location>
</feature>
<dbReference type="PANTHER" id="PTHR43549">
    <property type="entry name" value="MULTIDRUG RESISTANCE PROTEIN YPNP-RELATED"/>
    <property type="match status" value="1"/>
</dbReference>
<dbReference type="NCBIfam" id="TIGR00797">
    <property type="entry name" value="matE"/>
    <property type="match status" value="1"/>
</dbReference>
<feature type="transmembrane region" description="Helical" evidence="8">
    <location>
        <begin position="100"/>
        <end position="122"/>
    </location>
</feature>
<dbReference type="GO" id="GO:0015297">
    <property type="term" value="F:antiporter activity"/>
    <property type="evidence" value="ECO:0007669"/>
    <property type="project" value="InterPro"/>
</dbReference>
<dbReference type="GO" id="GO:0005886">
    <property type="term" value="C:plasma membrane"/>
    <property type="evidence" value="ECO:0007669"/>
    <property type="project" value="UniProtKB-SubCell"/>
</dbReference>
<keyword evidence="4 8" id="KW-0812">Transmembrane</keyword>
<dbReference type="Proteomes" id="UP000254701">
    <property type="component" value="Unassembled WGS sequence"/>
</dbReference>
<feature type="transmembrane region" description="Helical" evidence="8">
    <location>
        <begin position="55"/>
        <end position="88"/>
    </location>
</feature>
<evidence type="ECO:0000313" key="10">
    <source>
        <dbReference type="Proteomes" id="UP000254701"/>
    </source>
</evidence>
<organism evidence="9 10">
    <name type="scientific">Aminobacter aminovorans</name>
    <name type="common">Chelatobacter heintzii</name>
    <dbReference type="NCBI Taxonomy" id="83263"/>
    <lineage>
        <taxon>Bacteria</taxon>
        <taxon>Pseudomonadati</taxon>
        <taxon>Pseudomonadota</taxon>
        <taxon>Alphaproteobacteria</taxon>
        <taxon>Hyphomicrobiales</taxon>
        <taxon>Phyllobacteriaceae</taxon>
        <taxon>Aminobacter</taxon>
    </lineage>
</organism>
<feature type="transmembrane region" description="Helical" evidence="8">
    <location>
        <begin position="241"/>
        <end position="263"/>
    </location>
</feature>
<keyword evidence="2" id="KW-0813">Transport</keyword>
<comment type="subcellular location">
    <subcellularLocation>
        <location evidence="1">Cell inner membrane</location>
        <topology evidence="1">Multi-pass membrane protein</topology>
    </subcellularLocation>
</comment>
<evidence type="ECO:0000256" key="7">
    <source>
        <dbReference type="SAM" id="MobiDB-lite"/>
    </source>
</evidence>
<dbReference type="PIRSF" id="PIRSF006603">
    <property type="entry name" value="DinF"/>
    <property type="match status" value="1"/>
</dbReference>
<evidence type="ECO:0000313" key="9">
    <source>
        <dbReference type="EMBL" id="SUU90622.1"/>
    </source>
</evidence>
<feature type="transmembrane region" description="Helical" evidence="8">
    <location>
        <begin position="200"/>
        <end position="220"/>
    </location>
</feature>
<keyword evidence="3" id="KW-1003">Cell membrane</keyword>
<name>A0A380WQK2_AMIAI</name>
<keyword evidence="5 8" id="KW-1133">Transmembrane helix</keyword>
<dbReference type="Pfam" id="PF01554">
    <property type="entry name" value="MatE"/>
    <property type="match status" value="2"/>
</dbReference>
<evidence type="ECO:0000256" key="4">
    <source>
        <dbReference type="ARBA" id="ARBA00022692"/>
    </source>
</evidence>
<evidence type="ECO:0000256" key="8">
    <source>
        <dbReference type="SAM" id="Phobius"/>
    </source>
</evidence>
<dbReference type="RefSeq" id="WP_115732587.1">
    <property type="nucleotide sequence ID" value="NZ_BAAAVY010000034.1"/>
</dbReference>
<evidence type="ECO:0000256" key="3">
    <source>
        <dbReference type="ARBA" id="ARBA00022475"/>
    </source>
</evidence>
<feature type="transmembrane region" description="Helical" evidence="8">
    <location>
        <begin position="357"/>
        <end position="381"/>
    </location>
</feature>
<feature type="transmembrane region" description="Helical" evidence="8">
    <location>
        <begin position="393"/>
        <end position="414"/>
    </location>
</feature>
<evidence type="ECO:0000256" key="2">
    <source>
        <dbReference type="ARBA" id="ARBA00022448"/>
    </source>
</evidence>
<feature type="transmembrane region" description="Helical" evidence="8">
    <location>
        <begin position="175"/>
        <end position="194"/>
    </location>
</feature>
<dbReference type="InterPro" id="IPR048279">
    <property type="entry name" value="MdtK-like"/>
</dbReference>
<gene>
    <name evidence="9" type="primary">mepA_2</name>
    <name evidence="9" type="ORF">NCTC10684_03880</name>
</gene>
<dbReference type="InterPro" id="IPR052031">
    <property type="entry name" value="Membrane_Transporter-Flippase"/>
</dbReference>
<proteinExistence type="predicted"/>
<protein>
    <submittedName>
        <fullName evidence="9">Staphylococcal virulence regulator protein A</fullName>
    </submittedName>
</protein>
<evidence type="ECO:0000256" key="5">
    <source>
        <dbReference type="ARBA" id="ARBA00022989"/>
    </source>
</evidence>
<accession>A0A380WQK2</accession>
<feature type="transmembrane region" description="Helical" evidence="8">
    <location>
        <begin position="142"/>
        <end position="163"/>
    </location>
</feature>
<dbReference type="EMBL" id="UFSM01000001">
    <property type="protein sequence ID" value="SUU90622.1"/>
    <property type="molecule type" value="Genomic_DNA"/>
</dbReference>
<reference evidence="9 10" key="1">
    <citation type="submission" date="2018-06" db="EMBL/GenBank/DDBJ databases">
        <authorList>
            <consortium name="Pathogen Informatics"/>
            <person name="Doyle S."/>
        </authorList>
    </citation>
    <scope>NUCLEOTIDE SEQUENCE [LARGE SCALE GENOMIC DNA]</scope>
    <source>
        <strain evidence="9 10">NCTC10684</strain>
    </source>
</reference>
<keyword evidence="6 8" id="KW-0472">Membrane</keyword>
<dbReference type="InterPro" id="IPR002528">
    <property type="entry name" value="MATE_fam"/>
</dbReference>
<dbReference type="GO" id="GO:0042910">
    <property type="term" value="F:xenobiotic transmembrane transporter activity"/>
    <property type="evidence" value="ECO:0007669"/>
    <property type="project" value="InterPro"/>
</dbReference>
<feature type="transmembrane region" description="Helical" evidence="8">
    <location>
        <begin position="420"/>
        <end position="442"/>
    </location>
</feature>
<feature type="transmembrane region" description="Helical" evidence="8">
    <location>
        <begin position="22"/>
        <end position="49"/>
    </location>
</feature>
<feature type="transmembrane region" description="Helical" evidence="8">
    <location>
        <begin position="323"/>
        <end position="345"/>
    </location>
</feature>
<sequence>MSTQAPAAAPAKFTTGSTMRHVVVMTGTGSVGLIAIFIVDALNLFYISLLGIEELAAAIGFASTLLFFTLSISIGFTIACGALVARCLGRGQREEARRMGGASMVFMGVATLVMTLAALPFLRPLLSLLGATGATLELSTRFLQIVLPSFPIMALGMCTTGILRGVGDARRAMYVTLGSGIAAAILDPILIFGFDLGLNGAAISTVLTRFVMLAIGLHGVHVVHRLIKLPDLSGLREAVRPFFAIGVPAMLTQVATPVGNAYVTIEMAAFGDQAVAGWAIIGRLVPVAFGVIFALSGAVGPILGQNYGARKFERLTTTMRDSLLFTIVYVLAVWGLLAIFANPIASAFGADGIARELIVFFCHFAAGSFLFNGAIFVSSAAFNNLGYPTYSTVFNWGRSTLGVIPFVWIGAHYWGAIGVIAGWGLGAVVFGVVSMFVCFRVVNAIAREPQHQDEPVPALPPAAQSPFSTGKASTLQ</sequence>
<evidence type="ECO:0000256" key="1">
    <source>
        <dbReference type="ARBA" id="ARBA00004429"/>
    </source>
</evidence>
<dbReference type="OrthoDB" id="9806302at2"/>
<dbReference type="AlphaFoldDB" id="A0A380WQK2"/>
<feature type="transmembrane region" description="Helical" evidence="8">
    <location>
        <begin position="275"/>
        <end position="303"/>
    </location>
</feature>
<dbReference type="PANTHER" id="PTHR43549:SF3">
    <property type="entry name" value="MULTIDRUG RESISTANCE PROTEIN YPNP-RELATED"/>
    <property type="match status" value="1"/>
</dbReference>
<feature type="region of interest" description="Disordered" evidence="7">
    <location>
        <begin position="452"/>
        <end position="476"/>
    </location>
</feature>